<proteinExistence type="predicted"/>
<dbReference type="Pfam" id="PF13730">
    <property type="entry name" value="HTH_36"/>
    <property type="match status" value="1"/>
</dbReference>
<dbReference type="InterPro" id="IPR036388">
    <property type="entry name" value="WH-like_DNA-bd_sf"/>
</dbReference>
<dbReference type="EMBL" id="CAKJTI010000006">
    <property type="protein sequence ID" value="CAG9612403.1"/>
    <property type="molecule type" value="Genomic_DNA"/>
</dbReference>
<dbReference type="InterPro" id="IPR036390">
    <property type="entry name" value="WH_DNA-bd_sf"/>
</dbReference>
<organism evidence="2 3">
    <name type="scientific">Bacillus rhizoplanae</name>
    <dbReference type="NCBI Taxonomy" id="2880966"/>
    <lineage>
        <taxon>Bacteria</taxon>
        <taxon>Bacillati</taxon>
        <taxon>Bacillota</taxon>
        <taxon>Bacilli</taxon>
        <taxon>Bacillales</taxon>
        <taxon>Bacillaceae</taxon>
        <taxon>Bacillus</taxon>
    </lineage>
</organism>
<dbReference type="Gene3D" id="1.10.10.10">
    <property type="entry name" value="Winged helix-like DNA-binding domain superfamily/Winged helix DNA-binding domain"/>
    <property type="match status" value="1"/>
</dbReference>
<reference evidence="2 3" key="1">
    <citation type="submission" date="2021-10" db="EMBL/GenBank/DDBJ databases">
        <authorList>
            <person name="Criscuolo A."/>
        </authorList>
    </citation>
    <scope>NUCLEOTIDE SEQUENCE [LARGE SCALE GENOMIC DNA]</scope>
    <source>
        <strain evidence="3">CIP 111899</strain>
    </source>
</reference>
<gene>
    <name evidence="2" type="ORF">BACCIP111899_01579</name>
</gene>
<dbReference type="Proteomes" id="UP000789423">
    <property type="component" value="Unassembled WGS sequence"/>
</dbReference>
<dbReference type="SUPFAM" id="SSF46785">
    <property type="entry name" value="Winged helix' DNA-binding domain"/>
    <property type="match status" value="1"/>
</dbReference>
<evidence type="ECO:0000313" key="2">
    <source>
        <dbReference type="EMBL" id="CAG9612403.1"/>
    </source>
</evidence>
<dbReference type="RefSeq" id="WP_230574590.1">
    <property type="nucleotide sequence ID" value="NZ_CAKJTI010000006.1"/>
</dbReference>
<evidence type="ECO:0008006" key="4">
    <source>
        <dbReference type="Google" id="ProtNLM"/>
    </source>
</evidence>
<keyword evidence="3" id="KW-1185">Reference proteome</keyword>
<feature type="compositionally biased region" description="Polar residues" evidence="1">
    <location>
        <begin position="132"/>
        <end position="142"/>
    </location>
</feature>
<protein>
    <recommendedName>
        <fullName evidence="4">Helix-turn-helix domain-containing protein</fullName>
    </recommendedName>
</protein>
<evidence type="ECO:0000256" key="1">
    <source>
        <dbReference type="SAM" id="MobiDB-lite"/>
    </source>
</evidence>
<name>A0ABM8Y9R9_9BACI</name>
<accession>A0ABM8Y9R9</accession>
<sequence>MQYLREYKTFESVEQLNAAVRGHLYAHNFELNDTDKNILKLIGRYTVKYLGAAHLKAATIAEAIDRSEKTVRRSLNKLQSLGIIRKVRTTRHIMGGYGANIIVINMFDQSPVSSREDADKPRQASAEPAKSSIETITLQSKNNKSHKETVMPADCLRRSMPSAIFNAMSPYFNADGLYKAYGMLLRAKASVDRNIMVEDYENEFVDAFKAVVYALKRGRVRKLNGCLFAAFRQVTIEIKRKLTMKDSPLFYDWLHENY</sequence>
<comment type="caution">
    <text evidence="2">The sequence shown here is derived from an EMBL/GenBank/DDBJ whole genome shotgun (WGS) entry which is preliminary data.</text>
</comment>
<feature type="region of interest" description="Disordered" evidence="1">
    <location>
        <begin position="113"/>
        <end position="149"/>
    </location>
</feature>
<evidence type="ECO:0000313" key="3">
    <source>
        <dbReference type="Proteomes" id="UP000789423"/>
    </source>
</evidence>